<evidence type="ECO:0000313" key="3">
    <source>
        <dbReference type="Proteomes" id="UP001600894"/>
    </source>
</evidence>
<evidence type="ECO:0000313" key="2">
    <source>
        <dbReference type="EMBL" id="GAA6270469.1"/>
    </source>
</evidence>
<dbReference type="EMBL" id="BAABXL010000001">
    <property type="protein sequence ID" value="GAA6270469.1"/>
    <property type="molecule type" value="Genomic_DNA"/>
</dbReference>
<proteinExistence type="predicted"/>
<keyword evidence="3" id="KW-1185">Reference proteome</keyword>
<evidence type="ECO:0000256" key="1">
    <source>
        <dbReference type="SAM" id="Phobius"/>
    </source>
</evidence>
<dbReference type="RefSeq" id="WP_390470999.1">
    <property type="nucleotide sequence ID" value="NZ_BAABXL010000001.1"/>
</dbReference>
<organism evidence="2 3">
    <name type="scientific">Enterocloster alcoholdehydrogenati</name>
    <dbReference type="NCBI Taxonomy" id="2547410"/>
    <lineage>
        <taxon>Bacteria</taxon>
        <taxon>Bacillati</taxon>
        <taxon>Bacillota</taxon>
        <taxon>Clostridia</taxon>
        <taxon>Lachnospirales</taxon>
        <taxon>Lachnospiraceae</taxon>
        <taxon>Enterocloster</taxon>
    </lineage>
</organism>
<accession>A0ABQ0B2F8</accession>
<reference evidence="2 3" key="1">
    <citation type="submission" date="2024-04" db="EMBL/GenBank/DDBJ databases">
        <title>Defined microbial consortia suppress multidrug-resistant proinflammatory Enterobacteriaceae via ecological control.</title>
        <authorList>
            <person name="Furuichi M."/>
            <person name="Kawaguchi T."/>
            <person name="Pust M."/>
            <person name="Yasuma K."/>
            <person name="Plichta D."/>
            <person name="Hasegawa N."/>
            <person name="Ohya T."/>
            <person name="Bhattarai S."/>
            <person name="Sasajima S."/>
            <person name="Aoto Y."/>
            <person name="Tuganbaev T."/>
            <person name="Yaginuma M."/>
            <person name="Ueda M."/>
            <person name="Okahashi N."/>
            <person name="Amafuji K."/>
            <person name="Kiridooshi Y."/>
            <person name="Sugita K."/>
            <person name="Strazar M."/>
            <person name="Skelly A."/>
            <person name="Suda W."/>
            <person name="Hattori M."/>
            <person name="Nakamoto N."/>
            <person name="Caballero S."/>
            <person name="Norman J."/>
            <person name="Olle B."/>
            <person name="Tanoue T."/>
            <person name="Arita M."/>
            <person name="Bucci V."/>
            <person name="Atarashi K."/>
            <person name="Xavier R."/>
            <person name="Honda K."/>
        </authorList>
    </citation>
    <scope>NUCLEOTIDE SEQUENCE [LARGE SCALE GENOMIC DNA]</scope>
    <source>
        <strain evidence="3">f13</strain>
    </source>
</reference>
<name>A0ABQ0B2F8_9FIRM</name>
<feature type="transmembrane region" description="Helical" evidence="1">
    <location>
        <begin position="33"/>
        <end position="53"/>
    </location>
</feature>
<sequence length="201" mass="23202">MKQAYQKKGRKELCDVREIKHSMGDRRCGGSSMVYVILMITLMVTLSCGYMVISHRSLQSALRTRKYLKASLSAKSMHRGFCEAVSRGDSPSMNLIWDEFDADCLELWETYEEEMEMAQDREGDSRKQTDWEEYLKEYLGDKEYVIEGYGEDVSNRLKVHITVRAKPMHERAFVETAVTEDGYQMSLESEIRFDGALDSGD</sequence>
<keyword evidence="1" id="KW-0812">Transmembrane</keyword>
<dbReference type="Proteomes" id="UP001600894">
    <property type="component" value="Unassembled WGS sequence"/>
</dbReference>
<keyword evidence="1" id="KW-0472">Membrane</keyword>
<gene>
    <name evidence="2" type="ORF">F130042H8_35290</name>
</gene>
<protein>
    <submittedName>
        <fullName evidence="2">Uncharacterized protein</fullName>
    </submittedName>
</protein>
<comment type="caution">
    <text evidence="2">The sequence shown here is derived from an EMBL/GenBank/DDBJ whole genome shotgun (WGS) entry which is preliminary data.</text>
</comment>
<keyword evidence="1" id="KW-1133">Transmembrane helix</keyword>